<keyword evidence="2" id="KW-1185">Reference proteome</keyword>
<gene>
    <name evidence="3" type="primary">LOC112679814</name>
</gene>
<reference evidence="3" key="1">
    <citation type="submission" date="2025-08" db="UniProtKB">
        <authorList>
            <consortium name="RefSeq"/>
        </authorList>
    </citation>
    <scope>IDENTIFICATION</scope>
    <source>
        <tissue evidence="3">Whole body</tissue>
    </source>
</reference>
<sequence>MRKFSVLTDSNDLRNSVRRLIGHMFNDSILVKYGLFGFKKKQSFSSLLSYCPIIGVNEEFSTVLCRIEAVLNSRPLTPASSDPHDLECITPGHFLIDQPLLAVPPRSSGDLERSIANRWKLLDQCHQAFWHRWTTEYLHTLQESTKWTDNRPNVRVNDMVLLRDLLVPPLEWRFSRMTDLVPGPDGVVRVIQILTSRGLVTRPVVKVLPTQ</sequence>
<dbReference type="AlphaFoldDB" id="A0A8B8F497"/>
<dbReference type="GeneID" id="112679814"/>
<accession>A0A8B8F497</accession>
<protein>
    <submittedName>
        <fullName evidence="3">Uncharacterized protein LOC112679814</fullName>
    </submittedName>
</protein>
<dbReference type="InterPro" id="IPR040676">
    <property type="entry name" value="DUF5641"/>
</dbReference>
<feature type="domain" description="DUF5641" evidence="1">
    <location>
        <begin position="117"/>
        <end position="208"/>
    </location>
</feature>
<dbReference type="Pfam" id="PF18701">
    <property type="entry name" value="DUF5641"/>
    <property type="match status" value="1"/>
</dbReference>
<name>A0A8B8F497_9HEMI</name>
<dbReference type="OrthoDB" id="6622149at2759"/>
<dbReference type="RefSeq" id="XP_025405518.1">
    <property type="nucleotide sequence ID" value="XM_025549733.1"/>
</dbReference>
<proteinExistence type="predicted"/>
<organism evidence="2 3">
    <name type="scientific">Sipha flava</name>
    <name type="common">yellow sugarcane aphid</name>
    <dbReference type="NCBI Taxonomy" id="143950"/>
    <lineage>
        <taxon>Eukaryota</taxon>
        <taxon>Metazoa</taxon>
        <taxon>Ecdysozoa</taxon>
        <taxon>Arthropoda</taxon>
        <taxon>Hexapoda</taxon>
        <taxon>Insecta</taxon>
        <taxon>Pterygota</taxon>
        <taxon>Neoptera</taxon>
        <taxon>Paraneoptera</taxon>
        <taxon>Hemiptera</taxon>
        <taxon>Sternorrhyncha</taxon>
        <taxon>Aphidomorpha</taxon>
        <taxon>Aphidoidea</taxon>
        <taxon>Aphididae</taxon>
        <taxon>Sipha</taxon>
    </lineage>
</organism>
<evidence type="ECO:0000259" key="1">
    <source>
        <dbReference type="Pfam" id="PF18701"/>
    </source>
</evidence>
<dbReference type="PANTHER" id="PTHR47331:SF1">
    <property type="entry name" value="GAG-LIKE PROTEIN"/>
    <property type="match status" value="1"/>
</dbReference>
<evidence type="ECO:0000313" key="3">
    <source>
        <dbReference type="RefSeq" id="XP_025405518.1"/>
    </source>
</evidence>
<evidence type="ECO:0000313" key="2">
    <source>
        <dbReference type="Proteomes" id="UP000694846"/>
    </source>
</evidence>
<dbReference type="Proteomes" id="UP000694846">
    <property type="component" value="Unplaced"/>
</dbReference>
<dbReference type="PANTHER" id="PTHR47331">
    <property type="entry name" value="PHD-TYPE DOMAIN-CONTAINING PROTEIN"/>
    <property type="match status" value="1"/>
</dbReference>